<accession>A0AAE0XTT0</accession>
<proteinExistence type="predicted"/>
<evidence type="ECO:0000313" key="2">
    <source>
        <dbReference type="Proteomes" id="UP001283361"/>
    </source>
</evidence>
<name>A0AAE0XTT0_9GAST</name>
<organism evidence="1 2">
    <name type="scientific">Elysia crispata</name>
    <name type="common">lettuce slug</name>
    <dbReference type="NCBI Taxonomy" id="231223"/>
    <lineage>
        <taxon>Eukaryota</taxon>
        <taxon>Metazoa</taxon>
        <taxon>Spiralia</taxon>
        <taxon>Lophotrochozoa</taxon>
        <taxon>Mollusca</taxon>
        <taxon>Gastropoda</taxon>
        <taxon>Heterobranchia</taxon>
        <taxon>Euthyneura</taxon>
        <taxon>Panpulmonata</taxon>
        <taxon>Sacoglossa</taxon>
        <taxon>Placobranchoidea</taxon>
        <taxon>Plakobranchidae</taxon>
        <taxon>Elysia</taxon>
    </lineage>
</organism>
<dbReference type="AlphaFoldDB" id="A0AAE0XTT0"/>
<reference evidence="1" key="1">
    <citation type="journal article" date="2023" name="G3 (Bethesda)">
        <title>A reference genome for the long-term kleptoplast-retaining sea slug Elysia crispata morphotype clarki.</title>
        <authorList>
            <person name="Eastman K.E."/>
            <person name="Pendleton A.L."/>
            <person name="Shaikh M.A."/>
            <person name="Suttiyut T."/>
            <person name="Ogas R."/>
            <person name="Tomko P."/>
            <person name="Gavelis G."/>
            <person name="Widhalm J.R."/>
            <person name="Wisecaver J.H."/>
        </authorList>
    </citation>
    <scope>NUCLEOTIDE SEQUENCE</scope>
    <source>
        <strain evidence="1">ECLA1</strain>
    </source>
</reference>
<protein>
    <submittedName>
        <fullName evidence="1">Uncharacterized protein</fullName>
    </submittedName>
</protein>
<dbReference type="Proteomes" id="UP001283361">
    <property type="component" value="Unassembled WGS sequence"/>
</dbReference>
<gene>
    <name evidence="1" type="ORF">RRG08_002712</name>
</gene>
<dbReference type="EMBL" id="JAWDGP010007584">
    <property type="protein sequence ID" value="KAK3712382.1"/>
    <property type="molecule type" value="Genomic_DNA"/>
</dbReference>
<keyword evidence="2" id="KW-1185">Reference proteome</keyword>
<evidence type="ECO:0000313" key="1">
    <source>
        <dbReference type="EMBL" id="KAK3712382.1"/>
    </source>
</evidence>
<sequence>MLDYLASISTVEDQLVTVVRGLNLRLRSKPPLARVKRKESLAELTGSSLTWIMTSSSSFSIPEYLKVSEITPLHYRVTSNSCWCIKQVHEAENRFSDDAASQPAL</sequence>
<comment type="caution">
    <text evidence="1">The sequence shown here is derived from an EMBL/GenBank/DDBJ whole genome shotgun (WGS) entry which is preliminary data.</text>
</comment>